<proteinExistence type="predicted"/>
<reference evidence="1 2" key="1">
    <citation type="submission" date="2019-03" db="EMBL/GenBank/DDBJ databases">
        <authorList>
            <consortium name="Pathogen Informatics"/>
        </authorList>
    </citation>
    <scope>NUCLEOTIDE SEQUENCE [LARGE SCALE GENOMIC DNA]</scope>
    <source>
        <strain evidence="1 2">NCTC12282</strain>
    </source>
</reference>
<dbReference type="RefSeq" id="WP_227659953.1">
    <property type="nucleotide sequence ID" value="NZ_CAADJA010000002.1"/>
</dbReference>
<dbReference type="AlphaFoldDB" id="A0A485A063"/>
<evidence type="ECO:0000313" key="1">
    <source>
        <dbReference type="EMBL" id="VFS50899.1"/>
    </source>
</evidence>
<sequence length="187" mass="21868">MTNNNHMLPVGYMYKTVKTKPDWIKTHRVDDVYSVSCCVSTDFMDDWINQWKHNGYWLFNSAQDIEEIAKNNNISLKDMTLFFYCSYQYQWNELDKKWTNFEPDIAFETHIIMPDKAELQGYDVVSFIGENSAGCSPLSCNQMADKLIVNNHCLLNDFDETKAYIESGIFNSCEPGPYRILAVYRIM</sequence>
<gene>
    <name evidence="1" type="ORF">NCTC12282_04742</name>
</gene>
<protein>
    <submittedName>
        <fullName evidence="1">Uncharacterized protein</fullName>
    </submittedName>
</protein>
<name>A0A485A063_9GAMM</name>
<organism evidence="1 2">
    <name type="scientific">Budvicia aquatica</name>
    <dbReference type="NCBI Taxonomy" id="82979"/>
    <lineage>
        <taxon>Bacteria</taxon>
        <taxon>Pseudomonadati</taxon>
        <taxon>Pseudomonadota</taxon>
        <taxon>Gammaproteobacteria</taxon>
        <taxon>Enterobacterales</taxon>
        <taxon>Budviciaceae</taxon>
        <taxon>Budvicia</taxon>
    </lineage>
</organism>
<accession>A0A485A063</accession>
<evidence type="ECO:0000313" key="2">
    <source>
        <dbReference type="Proteomes" id="UP000373449"/>
    </source>
</evidence>
<dbReference type="EMBL" id="CAADJA010000002">
    <property type="protein sequence ID" value="VFS50899.1"/>
    <property type="molecule type" value="Genomic_DNA"/>
</dbReference>
<dbReference type="Proteomes" id="UP000373449">
    <property type="component" value="Unassembled WGS sequence"/>
</dbReference>